<sequence length="91" mass="10093">MDLEPPQQVRLQQLKLQVQLQQNLHIPMFLDGCPPPTVRTSQESSVSHSSPSPTPIPTQPSHSNVFSWMPTPRVPLSQDNCGSQSSPRIDP</sequence>
<accession>A0ABR1ZLQ3</accession>
<gene>
    <name evidence="1" type="ORF">V6N12_053023</name>
</gene>
<dbReference type="Proteomes" id="UP001472677">
    <property type="component" value="Unassembled WGS sequence"/>
</dbReference>
<evidence type="ECO:0000313" key="2">
    <source>
        <dbReference type="Proteomes" id="UP001472677"/>
    </source>
</evidence>
<organism evidence="1 2">
    <name type="scientific">Hibiscus sabdariffa</name>
    <name type="common">roselle</name>
    <dbReference type="NCBI Taxonomy" id="183260"/>
    <lineage>
        <taxon>Eukaryota</taxon>
        <taxon>Viridiplantae</taxon>
        <taxon>Streptophyta</taxon>
        <taxon>Embryophyta</taxon>
        <taxon>Tracheophyta</taxon>
        <taxon>Spermatophyta</taxon>
        <taxon>Magnoliopsida</taxon>
        <taxon>eudicotyledons</taxon>
        <taxon>Gunneridae</taxon>
        <taxon>Pentapetalae</taxon>
        <taxon>rosids</taxon>
        <taxon>malvids</taxon>
        <taxon>Malvales</taxon>
        <taxon>Malvaceae</taxon>
        <taxon>Malvoideae</taxon>
        <taxon>Hibiscus</taxon>
    </lineage>
</organism>
<dbReference type="EMBL" id="JBBPBM010001872">
    <property type="protein sequence ID" value="KAK8481522.1"/>
    <property type="molecule type" value="Genomic_DNA"/>
</dbReference>
<protein>
    <submittedName>
        <fullName evidence="1">Uncharacterized protein</fullName>
    </submittedName>
</protein>
<comment type="caution">
    <text evidence="1">The sequence shown here is derived from an EMBL/GenBank/DDBJ whole genome shotgun (WGS) entry which is preliminary data.</text>
</comment>
<proteinExistence type="predicted"/>
<evidence type="ECO:0000313" key="1">
    <source>
        <dbReference type="EMBL" id="KAK8481522.1"/>
    </source>
</evidence>
<name>A0ABR1ZLQ3_9ROSI</name>
<reference evidence="1 2" key="1">
    <citation type="journal article" date="2024" name="G3 (Bethesda)">
        <title>Genome assembly of Hibiscus sabdariffa L. provides insights into metabolisms of medicinal natural products.</title>
        <authorList>
            <person name="Kim T."/>
        </authorList>
    </citation>
    <scope>NUCLEOTIDE SEQUENCE [LARGE SCALE GENOMIC DNA]</scope>
    <source>
        <strain evidence="1">TK-2024</strain>
        <tissue evidence="1">Old leaves</tissue>
    </source>
</reference>
<keyword evidence="2" id="KW-1185">Reference proteome</keyword>